<feature type="active site" description="Proton donor/acceptor" evidence="7">
    <location>
        <position position="146"/>
    </location>
</feature>
<dbReference type="InterPro" id="IPR038063">
    <property type="entry name" value="Transpep_catalytic_dom"/>
</dbReference>
<accession>A0ABZ2BDZ4</accession>
<dbReference type="RefSeq" id="WP_331374821.1">
    <property type="nucleotide sequence ID" value="NZ_CP133148.1"/>
</dbReference>
<dbReference type="SUPFAM" id="SSF141523">
    <property type="entry name" value="L,D-transpeptidase catalytic domain-like"/>
    <property type="match status" value="1"/>
</dbReference>
<sequence>MIDVQTGHAMTALRILKKALLAAALVIAGAGGYTLAARHGGSGTPPEMAAPELQAKEVVVDKSARTLKLLRDGTVLGEYSVSLGGNPLGHKEREGDRRTPEGDYLIDWHNPNSSFHLSLHISYPDAADKAHAAATGENPGGDIMIHGLPNGWGFLGSLHLLLDWTNGCIAVTDEEMRKIWSLVPDGTPIRIEA</sequence>
<dbReference type="PANTHER" id="PTHR36699">
    <property type="entry name" value="LD-TRANSPEPTIDASE"/>
    <property type="match status" value="1"/>
</dbReference>
<dbReference type="Gene3D" id="2.40.440.10">
    <property type="entry name" value="L,D-transpeptidase catalytic domain-like"/>
    <property type="match status" value="1"/>
</dbReference>
<protein>
    <submittedName>
        <fullName evidence="9">L,D-transpeptidase family protein</fullName>
    </submittedName>
</protein>
<name>A0ABZ2BDZ4_9HYPH</name>
<keyword evidence="5 7" id="KW-0573">Peptidoglycan synthesis</keyword>
<dbReference type="CDD" id="cd16913">
    <property type="entry name" value="YkuD_like"/>
    <property type="match status" value="1"/>
</dbReference>
<evidence type="ECO:0000256" key="5">
    <source>
        <dbReference type="ARBA" id="ARBA00022984"/>
    </source>
</evidence>
<evidence type="ECO:0000313" key="9">
    <source>
        <dbReference type="EMBL" id="WVT05746.1"/>
    </source>
</evidence>
<proteinExistence type="inferred from homology"/>
<evidence type="ECO:0000256" key="4">
    <source>
        <dbReference type="ARBA" id="ARBA00022960"/>
    </source>
</evidence>
<keyword evidence="3" id="KW-0808">Transferase</keyword>
<dbReference type="Pfam" id="PF03734">
    <property type="entry name" value="YkuD"/>
    <property type="match status" value="1"/>
</dbReference>
<organism evidence="9 10">
    <name type="scientific">Sinorhizobium chiapasense</name>
    <dbReference type="NCBI Taxonomy" id="501572"/>
    <lineage>
        <taxon>Bacteria</taxon>
        <taxon>Pseudomonadati</taxon>
        <taxon>Pseudomonadota</taxon>
        <taxon>Alphaproteobacteria</taxon>
        <taxon>Hyphomicrobiales</taxon>
        <taxon>Rhizobiaceae</taxon>
        <taxon>Sinorhizobium/Ensifer group</taxon>
        <taxon>Sinorhizobium</taxon>
    </lineage>
</organism>
<comment type="pathway">
    <text evidence="1 7">Cell wall biogenesis; peptidoglycan biosynthesis.</text>
</comment>
<keyword evidence="10" id="KW-1185">Reference proteome</keyword>
<evidence type="ECO:0000256" key="3">
    <source>
        <dbReference type="ARBA" id="ARBA00022679"/>
    </source>
</evidence>
<comment type="similarity">
    <text evidence="2">Belongs to the YkuD family.</text>
</comment>
<gene>
    <name evidence="9" type="ORF">RB548_10295</name>
</gene>
<evidence type="ECO:0000256" key="1">
    <source>
        <dbReference type="ARBA" id="ARBA00004752"/>
    </source>
</evidence>
<dbReference type="EMBL" id="CP133148">
    <property type="protein sequence ID" value="WVT05746.1"/>
    <property type="molecule type" value="Genomic_DNA"/>
</dbReference>
<dbReference type="PROSITE" id="PS52029">
    <property type="entry name" value="LD_TPASE"/>
    <property type="match status" value="1"/>
</dbReference>
<evidence type="ECO:0000313" key="10">
    <source>
        <dbReference type="Proteomes" id="UP001432360"/>
    </source>
</evidence>
<evidence type="ECO:0000256" key="6">
    <source>
        <dbReference type="ARBA" id="ARBA00023316"/>
    </source>
</evidence>
<evidence type="ECO:0000256" key="7">
    <source>
        <dbReference type="PROSITE-ProRule" id="PRU01373"/>
    </source>
</evidence>
<dbReference type="Proteomes" id="UP001432360">
    <property type="component" value="Chromosome"/>
</dbReference>
<evidence type="ECO:0000256" key="2">
    <source>
        <dbReference type="ARBA" id="ARBA00005992"/>
    </source>
</evidence>
<keyword evidence="6 7" id="KW-0961">Cell wall biogenesis/degradation</keyword>
<keyword evidence="4 7" id="KW-0133">Cell shape</keyword>
<dbReference type="InterPro" id="IPR005490">
    <property type="entry name" value="LD_TPept_cat_dom"/>
</dbReference>
<feature type="domain" description="L,D-TPase catalytic" evidence="8">
    <location>
        <begin position="56"/>
        <end position="192"/>
    </location>
</feature>
<dbReference type="PANTHER" id="PTHR36699:SF1">
    <property type="entry name" value="L,D-TRANSPEPTIDASE YAFK-RELATED"/>
    <property type="match status" value="1"/>
</dbReference>
<reference evidence="9" key="1">
    <citation type="submission" date="2023-08" db="EMBL/GenBank/DDBJ databases">
        <title>Complete genome sequence of Sinorhizobium chiapanecum ITTG S70 isolated from Acaciella angustissima nodules in Chiapas-Mexico.</title>
        <authorList>
            <person name="Rincon-Rosales R."/>
            <person name="Rogel M.A."/>
            <person name="Rincon-Medina C.I."/>
            <person name="Guerrero G."/>
            <person name="Manzano-Gomez L.A."/>
            <person name="Lopez-Lopez A."/>
            <person name="Rincon Molina F.A."/>
            <person name="Martinez-Romero E."/>
        </authorList>
    </citation>
    <scope>NUCLEOTIDE SEQUENCE</scope>
    <source>
        <strain evidence="9">ITTG S70</strain>
    </source>
</reference>
<evidence type="ECO:0000259" key="8">
    <source>
        <dbReference type="PROSITE" id="PS52029"/>
    </source>
</evidence>
<feature type="active site" description="Nucleophile" evidence="7">
    <location>
        <position position="168"/>
    </location>
</feature>